<feature type="compositionally biased region" description="Low complexity" evidence="1">
    <location>
        <begin position="1"/>
        <end position="11"/>
    </location>
</feature>
<protein>
    <recommendedName>
        <fullName evidence="4">SET domain-containing protein</fullName>
    </recommendedName>
</protein>
<proteinExistence type="predicted"/>
<keyword evidence="3" id="KW-1185">Reference proteome</keyword>
<evidence type="ECO:0000256" key="1">
    <source>
        <dbReference type="SAM" id="MobiDB-lite"/>
    </source>
</evidence>
<dbReference type="RefSeq" id="XP_064656463.1">
    <property type="nucleotide sequence ID" value="XM_064805358.1"/>
</dbReference>
<feature type="compositionally biased region" description="Low complexity" evidence="1">
    <location>
        <begin position="29"/>
        <end position="45"/>
    </location>
</feature>
<name>A0AAV9P5Q3_9PEZI</name>
<dbReference type="InterPro" id="IPR046341">
    <property type="entry name" value="SET_dom_sf"/>
</dbReference>
<dbReference type="PANTHER" id="PTHR47332">
    <property type="entry name" value="SET DOMAIN-CONTAINING PROTEIN 5"/>
    <property type="match status" value="1"/>
</dbReference>
<evidence type="ECO:0008006" key="4">
    <source>
        <dbReference type="Google" id="ProtNLM"/>
    </source>
</evidence>
<feature type="compositionally biased region" description="Basic and acidic residues" evidence="1">
    <location>
        <begin position="12"/>
        <end position="22"/>
    </location>
</feature>
<reference evidence="2 3" key="1">
    <citation type="submission" date="2023-08" db="EMBL/GenBank/DDBJ databases">
        <title>Black Yeasts Isolated from many extreme environments.</title>
        <authorList>
            <person name="Coleine C."/>
            <person name="Stajich J.E."/>
            <person name="Selbmann L."/>
        </authorList>
    </citation>
    <scope>NUCLEOTIDE SEQUENCE [LARGE SCALE GENOMIC DNA]</scope>
    <source>
        <strain evidence="2 3">CCFEE 5935</strain>
    </source>
</reference>
<accession>A0AAV9P5Q3</accession>
<feature type="region of interest" description="Disordered" evidence="1">
    <location>
        <begin position="1"/>
        <end position="56"/>
    </location>
</feature>
<dbReference type="PANTHER" id="PTHR47332:SF4">
    <property type="entry name" value="SET DOMAIN-CONTAINING PROTEIN 5"/>
    <property type="match status" value="1"/>
</dbReference>
<evidence type="ECO:0000313" key="3">
    <source>
        <dbReference type="Proteomes" id="UP001337655"/>
    </source>
</evidence>
<evidence type="ECO:0000313" key="2">
    <source>
        <dbReference type="EMBL" id="KAK5166581.1"/>
    </source>
</evidence>
<sequence length="266" mass="29940">MSSNSSTTWETENGRGRAEQRVSIDATGSNRAQSRPSSTSSQSSSHNLEGSPDTAAGRSWEIKASPIVAAGNVHDWDQRQDLFLRARRDIPAGAEILVPYVREMQPYDMRKEQICSYGFVCTCAACVPGTEYFNESEFRRIELDGLWKIVTKLHSNGAPELSSTPIKEQIRLMERMVQLCDQEPAMQLYKAQVRFMLGFRYGEEGDAEKAQPNLEEAVRLLTITGGEDDDMTKECKSDLRDLKRGLLRSRALEDRRVDALQAQRKG</sequence>
<dbReference type="Gene3D" id="2.170.270.10">
    <property type="entry name" value="SET domain"/>
    <property type="match status" value="1"/>
</dbReference>
<organism evidence="2 3">
    <name type="scientific">Saxophila tyrrhenica</name>
    <dbReference type="NCBI Taxonomy" id="1690608"/>
    <lineage>
        <taxon>Eukaryota</taxon>
        <taxon>Fungi</taxon>
        <taxon>Dikarya</taxon>
        <taxon>Ascomycota</taxon>
        <taxon>Pezizomycotina</taxon>
        <taxon>Dothideomycetes</taxon>
        <taxon>Dothideomycetidae</taxon>
        <taxon>Mycosphaerellales</taxon>
        <taxon>Extremaceae</taxon>
        <taxon>Saxophila</taxon>
    </lineage>
</organism>
<dbReference type="GeneID" id="89929458"/>
<dbReference type="InterPro" id="IPR053185">
    <property type="entry name" value="SET_domain_protein"/>
</dbReference>
<dbReference type="SUPFAM" id="SSF82199">
    <property type="entry name" value="SET domain"/>
    <property type="match status" value="1"/>
</dbReference>
<gene>
    <name evidence="2" type="ORF">LTR77_008124</name>
</gene>
<dbReference type="AlphaFoldDB" id="A0AAV9P5Q3"/>
<dbReference type="EMBL" id="JAVRRT010000013">
    <property type="protein sequence ID" value="KAK5166581.1"/>
    <property type="molecule type" value="Genomic_DNA"/>
</dbReference>
<dbReference type="Proteomes" id="UP001337655">
    <property type="component" value="Unassembled WGS sequence"/>
</dbReference>
<comment type="caution">
    <text evidence="2">The sequence shown here is derived from an EMBL/GenBank/DDBJ whole genome shotgun (WGS) entry which is preliminary data.</text>
</comment>